<dbReference type="PRINTS" id="PR00385">
    <property type="entry name" value="P450"/>
</dbReference>
<dbReference type="EMBL" id="JADFTS010000005">
    <property type="protein sequence ID" value="KAF9606018.1"/>
    <property type="molecule type" value="Genomic_DNA"/>
</dbReference>
<dbReference type="InterPro" id="IPR036396">
    <property type="entry name" value="Cyt_P450_sf"/>
</dbReference>
<dbReference type="InterPro" id="IPR017972">
    <property type="entry name" value="Cyt_P450_CS"/>
</dbReference>
<comment type="caution">
    <text evidence="5">The sequence shown here is derived from an EMBL/GenBank/DDBJ whole genome shotgun (WGS) entry which is preliminary data.</text>
</comment>
<dbReference type="GO" id="GO:0016125">
    <property type="term" value="P:sterol metabolic process"/>
    <property type="evidence" value="ECO:0007669"/>
    <property type="project" value="TreeGrafter"/>
</dbReference>
<dbReference type="PANTHER" id="PTHR24286">
    <property type="entry name" value="CYTOCHROME P450 26"/>
    <property type="match status" value="1"/>
</dbReference>
<dbReference type="PRINTS" id="PR00463">
    <property type="entry name" value="EP450I"/>
</dbReference>
<feature type="binding site" description="axial binding residue" evidence="3">
    <location>
        <position position="195"/>
    </location>
    <ligand>
        <name>heme</name>
        <dbReference type="ChEBI" id="CHEBI:30413"/>
    </ligand>
    <ligandPart>
        <name>Fe</name>
        <dbReference type="ChEBI" id="CHEBI:18248"/>
    </ligandPart>
</feature>
<keyword evidence="4" id="KW-0503">Monooxygenase</keyword>
<dbReference type="GO" id="GO:0020037">
    <property type="term" value="F:heme binding"/>
    <property type="evidence" value="ECO:0007669"/>
    <property type="project" value="InterPro"/>
</dbReference>
<reference evidence="5 6" key="1">
    <citation type="submission" date="2020-10" db="EMBL/GenBank/DDBJ databases">
        <title>The Coptis chinensis genome and diversification of protoberbering-type alkaloids.</title>
        <authorList>
            <person name="Wang B."/>
            <person name="Shu S."/>
            <person name="Song C."/>
            <person name="Liu Y."/>
        </authorList>
    </citation>
    <scope>NUCLEOTIDE SEQUENCE [LARGE SCALE GENOMIC DNA]</scope>
    <source>
        <strain evidence="5">HL-2020</strain>
        <tissue evidence="5">Leaf</tissue>
    </source>
</reference>
<keyword evidence="3 4" id="KW-0349">Heme</keyword>
<dbReference type="GO" id="GO:0044550">
    <property type="term" value="P:secondary metabolite biosynthetic process"/>
    <property type="evidence" value="ECO:0007669"/>
    <property type="project" value="UniProtKB-ARBA"/>
</dbReference>
<dbReference type="GO" id="GO:0005506">
    <property type="term" value="F:iron ion binding"/>
    <property type="evidence" value="ECO:0007669"/>
    <property type="project" value="InterPro"/>
</dbReference>
<dbReference type="SUPFAM" id="SSF48264">
    <property type="entry name" value="Cytochrome P450"/>
    <property type="match status" value="1"/>
</dbReference>
<keyword evidence="2 3" id="KW-0408">Iron</keyword>
<dbReference type="AlphaFoldDB" id="A0A835HX65"/>
<organism evidence="5 6">
    <name type="scientific">Coptis chinensis</name>
    <dbReference type="NCBI Taxonomy" id="261450"/>
    <lineage>
        <taxon>Eukaryota</taxon>
        <taxon>Viridiplantae</taxon>
        <taxon>Streptophyta</taxon>
        <taxon>Embryophyta</taxon>
        <taxon>Tracheophyta</taxon>
        <taxon>Spermatophyta</taxon>
        <taxon>Magnoliopsida</taxon>
        <taxon>Ranunculales</taxon>
        <taxon>Ranunculaceae</taxon>
        <taxon>Coptidoideae</taxon>
        <taxon>Coptis</taxon>
    </lineage>
</organism>
<dbReference type="PANTHER" id="PTHR24286:SF11">
    <property type="entry name" value="CYTOCHROME P450, FAMILY 87, SUBFAMILY A, POLYPEPTIDE 2"/>
    <property type="match status" value="1"/>
</dbReference>
<keyword evidence="6" id="KW-1185">Reference proteome</keyword>
<dbReference type="PROSITE" id="PS00086">
    <property type="entry name" value="CYTOCHROME_P450"/>
    <property type="match status" value="1"/>
</dbReference>
<evidence type="ECO:0000256" key="4">
    <source>
        <dbReference type="RuleBase" id="RU000461"/>
    </source>
</evidence>
<comment type="cofactor">
    <cofactor evidence="3">
        <name>heme</name>
        <dbReference type="ChEBI" id="CHEBI:30413"/>
    </cofactor>
</comment>
<dbReference type="GO" id="GO:0016132">
    <property type="term" value="P:brassinosteroid biosynthetic process"/>
    <property type="evidence" value="ECO:0007669"/>
    <property type="project" value="TreeGrafter"/>
</dbReference>
<dbReference type="OrthoDB" id="1372046at2759"/>
<comment type="similarity">
    <text evidence="4">Belongs to the cytochrome P450 family.</text>
</comment>
<evidence type="ECO:0008006" key="7">
    <source>
        <dbReference type="Google" id="ProtNLM"/>
    </source>
</evidence>
<dbReference type="Pfam" id="PF00067">
    <property type="entry name" value="p450"/>
    <property type="match status" value="1"/>
</dbReference>
<dbReference type="GO" id="GO:0010268">
    <property type="term" value="P:brassinosteroid homeostasis"/>
    <property type="evidence" value="ECO:0007669"/>
    <property type="project" value="TreeGrafter"/>
</dbReference>
<dbReference type="Proteomes" id="UP000631114">
    <property type="component" value="Unassembled WGS sequence"/>
</dbReference>
<dbReference type="GO" id="GO:0004497">
    <property type="term" value="F:monooxygenase activity"/>
    <property type="evidence" value="ECO:0007669"/>
    <property type="project" value="UniProtKB-KW"/>
</dbReference>
<gene>
    <name evidence="5" type="ORF">IFM89_021450</name>
</gene>
<protein>
    <recommendedName>
        <fullName evidence="7">Cytochrome P450</fullName>
    </recommendedName>
</protein>
<sequence>MKFLKSTLDERSSSPEMHCGDFLDLIIEELKKEDSILSEGFALDLLFVLLFASFETTSSSLTLGMKFLVEHPSVLDELTKEHESIIRNRETMDTGITWKEYKSMTFTFMVSMIMYVNTFYRSRISLFKLNLSVISVAGYTIPEGWAVMVCPPAVHLNPLKYEDPLCFNPWRWDQGVELTGGSKNFIAFGGGLRYCVGADMAKLQMAIFFHCLVTKYRY</sequence>
<evidence type="ECO:0000256" key="1">
    <source>
        <dbReference type="ARBA" id="ARBA00022723"/>
    </source>
</evidence>
<dbReference type="Gene3D" id="1.10.630.10">
    <property type="entry name" value="Cytochrome P450"/>
    <property type="match status" value="1"/>
</dbReference>
<keyword evidence="4" id="KW-0560">Oxidoreductase</keyword>
<dbReference type="InterPro" id="IPR002401">
    <property type="entry name" value="Cyt_P450_E_grp-I"/>
</dbReference>
<evidence type="ECO:0000256" key="2">
    <source>
        <dbReference type="ARBA" id="ARBA00023004"/>
    </source>
</evidence>
<evidence type="ECO:0000256" key="3">
    <source>
        <dbReference type="PIRSR" id="PIRSR602401-1"/>
    </source>
</evidence>
<dbReference type="InterPro" id="IPR001128">
    <property type="entry name" value="Cyt_P450"/>
</dbReference>
<dbReference type="GO" id="GO:0016705">
    <property type="term" value="F:oxidoreductase activity, acting on paired donors, with incorporation or reduction of molecular oxygen"/>
    <property type="evidence" value="ECO:0007669"/>
    <property type="project" value="InterPro"/>
</dbReference>
<evidence type="ECO:0000313" key="5">
    <source>
        <dbReference type="EMBL" id="KAF9606018.1"/>
    </source>
</evidence>
<name>A0A835HX65_9MAGN</name>
<proteinExistence type="inferred from homology"/>
<accession>A0A835HX65</accession>
<evidence type="ECO:0000313" key="6">
    <source>
        <dbReference type="Proteomes" id="UP000631114"/>
    </source>
</evidence>
<keyword evidence="1 3" id="KW-0479">Metal-binding</keyword>